<dbReference type="PANTHER" id="PTHR23023">
    <property type="entry name" value="DIMETHYLANILINE MONOOXYGENASE"/>
    <property type="match status" value="1"/>
</dbReference>
<dbReference type="GO" id="GO:0050660">
    <property type="term" value="F:flavin adenine dinucleotide binding"/>
    <property type="evidence" value="ECO:0007669"/>
    <property type="project" value="InterPro"/>
</dbReference>
<evidence type="ECO:0000256" key="5">
    <source>
        <dbReference type="SAM" id="MobiDB-lite"/>
    </source>
</evidence>
<reference evidence="6" key="2">
    <citation type="journal article" date="2023" name="IMA Fungus">
        <title>Comparative genomic study of the Penicillium genus elucidates a diverse pangenome and 15 lateral gene transfer events.</title>
        <authorList>
            <person name="Petersen C."/>
            <person name="Sorensen T."/>
            <person name="Nielsen M.R."/>
            <person name="Sondergaard T.E."/>
            <person name="Sorensen J.L."/>
            <person name="Fitzpatrick D.A."/>
            <person name="Frisvad J.C."/>
            <person name="Nielsen K.L."/>
        </authorList>
    </citation>
    <scope>NUCLEOTIDE SEQUENCE</scope>
    <source>
        <strain evidence="6">IBT 30069</strain>
    </source>
</reference>
<keyword evidence="7" id="KW-1185">Reference proteome</keyword>
<dbReference type="OrthoDB" id="66881at2759"/>
<evidence type="ECO:0000313" key="7">
    <source>
        <dbReference type="Proteomes" id="UP001149165"/>
    </source>
</evidence>
<evidence type="ECO:0008006" key="8">
    <source>
        <dbReference type="Google" id="ProtNLM"/>
    </source>
</evidence>
<evidence type="ECO:0000256" key="2">
    <source>
        <dbReference type="ARBA" id="ARBA00022630"/>
    </source>
</evidence>
<dbReference type="EMBL" id="JAPQKH010000005">
    <property type="protein sequence ID" value="KAJ5097251.1"/>
    <property type="molecule type" value="Genomic_DNA"/>
</dbReference>
<evidence type="ECO:0000313" key="6">
    <source>
        <dbReference type="EMBL" id="KAJ5097251.1"/>
    </source>
</evidence>
<comment type="caution">
    <text evidence="6">The sequence shown here is derived from an EMBL/GenBank/DDBJ whole genome shotgun (WGS) entry which is preliminary data.</text>
</comment>
<keyword evidence="3" id="KW-0274">FAD</keyword>
<keyword evidence="2" id="KW-0285">Flavoprotein</keyword>
<feature type="region of interest" description="Disordered" evidence="5">
    <location>
        <begin position="765"/>
        <end position="785"/>
    </location>
</feature>
<dbReference type="GO" id="GO:0050661">
    <property type="term" value="F:NADP binding"/>
    <property type="evidence" value="ECO:0007669"/>
    <property type="project" value="InterPro"/>
</dbReference>
<feature type="compositionally biased region" description="Polar residues" evidence="5">
    <location>
        <begin position="765"/>
        <end position="778"/>
    </location>
</feature>
<feature type="region of interest" description="Disordered" evidence="5">
    <location>
        <begin position="538"/>
        <end position="566"/>
    </location>
</feature>
<proteinExistence type="inferred from homology"/>
<evidence type="ECO:0000256" key="4">
    <source>
        <dbReference type="ARBA" id="ARBA00023002"/>
    </source>
</evidence>
<dbReference type="InterPro" id="IPR020946">
    <property type="entry name" value="Flavin_mOase-like"/>
</dbReference>
<dbReference type="Proteomes" id="UP001149165">
    <property type="component" value="Unassembled WGS sequence"/>
</dbReference>
<comment type="similarity">
    <text evidence="1">Belongs to the FMO family.</text>
</comment>
<dbReference type="InterPro" id="IPR050346">
    <property type="entry name" value="FMO-like"/>
</dbReference>
<dbReference type="Pfam" id="PF00743">
    <property type="entry name" value="FMO-like"/>
    <property type="match status" value="1"/>
</dbReference>
<dbReference type="GO" id="GO:0004499">
    <property type="term" value="F:N,N-dimethylaniline monooxygenase activity"/>
    <property type="evidence" value="ECO:0007669"/>
    <property type="project" value="InterPro"/>
</dbReference>
<dbReference type="InterPro" id="IPR036188">
    <property type="entry name" value="FAD/NAD-bd_sf"/>
</dbReference>
<dbReference type="SUPFAM" id="SSF51905">
    <property type="entry name" value="FAD/NAD(P)-binding domain"/>
    <property type="match status" value="2"/>
</dbReference>
<keyword evidence="4" id="KW-0560">Oxidoreductase</keyword>
<gene>
    <name evidence="6" type="ORF">N7456_007972</name>
</gene>
<dbReference type="Gene3D" id="3.50.50.60">
    <property type="entry name" value="FAD/NAD(P)-binding domain"/>
    <property type="match status" value="1"/>
</dbReference>
<sequence length="785" mass="86988">MPPKKVAIIGAGPSGLVTAKTLLHNFPHGTFSPVIFDSRYELGGLWSSPRPGNKSWGTNHASGSLDPSMRTNLSRFSVAFSDLSWESVLGTSNVPMFPQARQVCQYLKAYRKRYIPDDVMRLGCRVLKTVRTTKNERTARWEVSWIKERSDQIPEEIPSRENTPEVEEFDLLVIASGYFARPYIPEIPGLHHTASTGGIFHSSEIQTTHEILQDKESILTRGNVAIIGGSISGAEAASTVALHQSSYSSKDPISQSLGNPHVHHIYTRPFWSLPTYLPHKSSEDTVSFLPLDLVMYDLGRRPPGPVEYGLGLIPEEKAAKTNEYFSSLLGAYYKSGGQLCSPNASKTTRSRPPWVAIGNDYAEFVQSGRIESTMGRAVSAHADPETGLYNIEIEIENGETKTLKDIAAVVMATGFTPFEAISFLPREVLSVLEYSTDDPFLPLVLDKGGTIRSEIPDIGFVGFYRGPYWGVMEMQARFLGMEWAKQSTEMSKVTEQIKGMRILREPASNSRRSQFPMGDYVGLMEVFARDLEITRTAMSNGEGRSGPVVPSRYPYDETSSAQQTDMKEQTKNTLKSLEAFLSDVNLQAGAAAMAIFRALQGNWAFQRVRQDTGEPQGSGTVNFCPVYPSDSAYDKEYICEERLEPYSTEDTSSPSPTNRSIFRVSESMSSGTASQIQILAGATNGRSDIKSAKSLLLGPLRRKKCEGEYVPGEYVIQGRVTSANAPGYQPEVQDHNDLAYDYTFNFEGVSIVSWERLDELQVTQTEGEPVSHATSLPRTRTLHRR</sequence>
<reference evidence="6" key="1">
    <citation type="submission" date="2022-11" db="EMBL/GenBank/DDBJ databases">
        <authorList>
            <person name="Petersen C."/>
        </authorList>
    </citation>
    <scope>NUCLEOTIDE SEQUENCE</scope>
    <source>
        <strain evidence="6">IBT 30069</strain>
    </source>
</reference>
<protein>
    <recommendedName>
        <fullName evidence="8">FAD/NAD(P)-binding domain-containing protein</fullName>
    </recommendedName>
</protein>
<name>A0A9W9FBL6_9EURO</name>
<dbReference type="AlphaFoldDB" id="A0A9W9FBL6"/>
<evidence type="ECO:0000256" key="1">
    <source>
        <dbReference type="ARBA" id="ARBA00009183"/>
    </source>
</evidence>
<dbReference type="PRINTS" id="PR00368">
    <property type="entry name" value="FADPNR"/>
</dbReference>
<accession>A0A9W9FBL6</accession>
<organism evidence="6 7">
    <name type="scientific">Penicillium angulare</name>
    <dbReference type="NCBI Taxonomy" id="116970"/>
    <lineage>
        <taxon>Eukaryota</taxon>
        <taxon>Fungi</taxon>
        <taxon>Dikarya</taxon>
        <taxon>Ascomycota</taxon>
        <taxon>Pezizomycotina</taxon>
        <taxon>Eurotiomycetes</taxon>
        <taxon>Eurotiomycetidae</taxon>
        <taxon>Eurotiales</taxon>
        <taxon>Aspergillaceae</taxon>
        <taxon>Penicillium</taxon>
    </lineage>
</organism>
<evidence type="ECO:0000256" key="3">
    <source>
        <dbReference type="ARBA" id="ARBA00022827"/>
    </source>
</evidence>